<evidence type="ECO:0000313" key="8">
    <source>
        <dbReference type="Proteomes" id="UP000717624"/>
    </source>
</evidence>
<proteinExistence type="predicted"/>
<organism evidence="7 8">
    <name type="scientific">Brevibacillus fulvus</name>
    <dbReference type="NCBI Taxonomy" id="1125967"/>
    <lineage>
        <taxon>Bacteria</taxon>
        <taxon>Bacillati</taxon>
        <taxon>Bacillota</taxon>
        <taxon>Bacilli</taxon>
        <taxon>Bacillales</taxon>
        <taxon>Paenibacillaceae</taxon>
        <taxon>Brevibacillus</taxon>
    </lineage>
</organism>
<evidence type="ECO:0000256" key="4">
    <source>
        <dbReference type="ARBA" id="ARBA00022989"/>
    </source>
</evidence>
<keyword evidence="3 6" id="KW-0812">Transmembrane</keyword>
<evidence type="ECO:0000313" key="7">
    <source>
        <dbReference type="EMBL" id="MBM7591994.1"/>
    </source>
</evidence>
<name>A0A939BW18_9BACL</name>
<gene>
    <name evidence="7" type="ORF">JOD01_003646</name>
</gene>
<protein>
    <submittedName>
        <fullName evidence="7">Holin-like protein</fullName>
    </submittedName>
</protein>
<accession>A0A939BW18</accession>
<evidence type="ECO:0000256" key="2">
    <source>
        <dbReference type="ARBA" id="ARBA00022475"/>
    </source>
</evidence>
<dbReference type="PANTHER" id="PTHR33931:SF2">
    <property type="entry name" value="HOLIN-LIKE PROTEIN CIDA"/>
    <property type="match status" value="1"/>
</dbReference>
<keyword evidence="4 6" id="KW-1133">Transmembrane helix</keyword>
<keyword evidence="8" id="KW-1185">Reference proteome</keyword>
<dbReference type="Pfam" id="PF03788">
    <property type="entry name" value="LrgA"/>
    <property type="match status" value="1"/>
</dbReference>
<dbReference type="Proteomes" id="UP000717624">
    <property type="component" value="Unassembled WGS sequence"/>
</dbReference>
<comment type="caution">
    <text evidence="7">The sequence shown here is derived from an EMBL/GenBank/DDBJ whole genome shotgun (WGS) entry which is preliminary data.</text>
</comment>
<sequence length="131" mass="14661">MKIVKILVQVAIMVLFTVVGDLLAKWFHLSVPGSMIGMLLLFIALQLKWIKLEWVELGGNFLLAEMLLFFVPSAVGIVQYQSLIVSDGSRIMFVILLSTIIVMALTGISAEYVSRIKEGKKDGERQHRRAV</sequence>
<dbReference type="EMBL" id="JAFBEB010000018">
    <property type="protein sequence ID" value="MBM7591994.1"/>
    <property type="molecule type" value="Genomic_DNA"/>
</dbReference>
<evidence type="ECO:0000256" key="1">
    <source>
        <dbReference type="ARBA" id="ARBA00004651"/>
    </source>
</evidence>
<reference evidence="7" key="1">
    <citation type="submission" date="2021-01" db="EMBL/GenBank/DDBJ databases">
        <title>Genomic Encyclopedia of Type Strains, Phase IV (KMG-IV): sequencing the most valuable type-strain genomes for metagenomic binning, comparative biology and taxonomic classification.</title>
        <authorList>
            <person name="Goeker M."/>
        </authorList>
    </citation>
    <scope>NUCLEOTIDE SEQUENCE</scope>
    <source>
        <strain evidence="7">DSM 25523</strain>
    </source>
</reference>
<dbReference type="PANTHER" id="PTHR33931">
    <property type="entry name" value="HOLIN-LIKE PROTEIN CIDA-RELATED"/>
    <property type="match status" value="1"/>
</dbReference>
<evidence type="ECO:0000256" key="5">
    <source>
        <dbReference type="ARBA" id="ARBA00023136"/>
    </source>
</evidence>
<evidence type="ECO:0000256" key="6">
    <source>
        <dbReference type="SAM" id="Phobius"/>
    </source>
</evidence>
<dbReference type="NCBIfam" id="NF002460">
    <property type="entry name" value="PRK01658.1"/>
    <property type="match status" value="1"/>
</dbReference>
<feature type="transmembrane region" description="Helical" evidence="6">
    <location>
        <begin position="61"/>
        <end position="79"/>
    </location>
</feature>
<keyword evidence="5 6" id="KW-0472">Membrane</keyword>
<dbReference type="InterPro" id="IPR005538">
    <property type="entry name" value="LrgA/CidA"/>
</dbReference>
<dbReference type="AlphaFoldDB" id="A0A939BW18"/>
<evidence type="ECO:0000256" key="3">
    <source>
        <dbReference type="ARBA" id="ARBA00022692"/>
    </source>
</evidence>
<dbReference type="RefSeq" id="WP_204519642.1">
    <property type="nucleotide sequence ID" value="NZ_BAABIN010000034.1"/>
</dbReference>
<keyword evidence="2" id="KW-1003">Cell membrane</keyword>
<feature type="transmembrane region" description="Helical" evidence="6">
    <location>
        <begin position="91"/>
        <end position="113"/>
    </location>
</feature>
<dbReference type="GO" id="GO:0005886">
    <property type="term" value="C:plasma membrane"/>
    <property type="evidence" value="ECO:0007669"/>
    <property type="project" value="UniProtKB-SubCell"/>
</dbReference>
<comment type="subcellular location">
    <subcellularLocation>
        <location evidence="1">Cell membrane</location>
        <topology evidence="1">Multi-pass membrane protein</topology>
    </subcellularLocation>
</comment>
<feature type="transmembrane region" description="Helical" evidence="6">
    <location>
        <begin position="30"/>
        <end position="49"/>
    </location>
</feature>